<organism evidence="1 2">
    <name type="scientific">Orchesella dallaii</name>
    <dbReference type="NCBI Taxonomy" id="48710"/>
    <lineage>
        <taxon>Eukaryota</taxon>
        <taxon>Metazoa</taxon>
        <taxon>Ecdysozoa</taxon>
        <taxon>Arthropoda</taxon>
        <taxon>Hexapoda</taxon>
        <taxon>Collembola</taxon>
        <taxon>Entomobryomorpha</taxon>
        <taxon>Entomobryoidea</taxon>
        <taxon>Orchesellidae</taxon>
        <taxon>Orchesellinae</taxon>
        <taxon>Orchesella</taxon>
    </lineage>
</organism>
<evidence type="ECO:0000313" key="2">
    <source>
        <dbReference type="Proteomes" id="UP001642540"/>
    </source>
</evidence>
<comment type="caution">
    <text evidence="1">The sequence shown here is derived from an EMBL/GenBank/DDBJ whole genome shotgun (WGS) entry which is preliminary data.</text>
</comment>
<protein>
    <submittedName>
        <fullName evidence="1">Uncharacterized protein</fullName>
    </submittedName>
</protein>
<reference evidence="1 2" key="1">
    <citation type="submission" date="2024-08" db="EMBL/GenBank/DDBJ databases">
        <authorList>
            <person name="Cucini C."/>
            <person name="Frati F."/>
        </authorList>
    </citation>
    <scope>NUCLEOTIDE SEQUENCE [LARGE SCALE GENOMIC DNA]</scope>
</reference>
<dbReference type="Proteomes" id="UP001642540">
    <property type="component" value="Unassembled WGS sequence"/>
</dbReference>
<proteinExistence type="predicted"/>
<sequence length="118" mass="13866">MHNLLPLKLLECWHFCTKKKHAKVKGLYPSCHFFVHLNRTCYYQHQVYARIKEELSSKIWNESEHVASFSLAKAFCWFTTKSSYVLSSYALISSFAQFFNPKLTSTPRANLIVLLCLW</sequence>
<accession>A0ABP1QSB2</accession>
<evidence type="ECO:0000313" key="1">
    <source>
        <dbReference type="EMBL" id="CAL8111120.1"/>
    </source>
</evidence>
<gene>
    <name evidence="1" type="ORF">ODALV1_LOCUS14744</name>
</gene>
<dbReference type="EMBL" id="CAXLJM020000046">
    <property type="protein sequence ID" value="CAL8111120.1"/>
    <property type="molecule type" value="Genomic_DNA"/>
</dbReference>
<keyword evidence="2" id="KW-1185">Reference proteome</keyword>
<name>A0ABP1QSB2_9HEXA</name>